<evidence type="ECO:0000313" key="2">
    <source>
        <dbReference type="EMBL" id="MFC4676505.1"/>
    </source>
</evidence>
<feature type="domain" description="Transcription regulator BetR N-terminal" evidence="1">
    <location>
        <begin position="21"/>
        <end position="74"/>
    </location>
</feature>
<comment type="caution">
    <text evidence="2">The sequence shown here is derived from an EMBL/GenBank/DDBJ whole genome shotgun (WGS) entry which is preliminary data.</text>
</comment>
<proteinExistence type="predicted"/>
<name>A0ABV9L2D0_9BACT</name>
<dbReference type="EMBL" id="JBHSGN010000139">
    <property type="protein sequence ID" value="MFC4676505.1"/>
    <property type="molecule type" value="Genomic_DNA"/>
</dbReference>
<protein>
    <submittedName>
        <fullName evidence="2">Helix-turn-helix domain-containing protein</fullName>
    </submittedName>
</protein>
<dbReference type="Pfam" id="PF08667">
    <property type="entry name" value="BetR"/>
    <property type="match status" value="1"/>
</dbReference>
<organism evidence="2 3">
    <name type="scientific">Dysgonomonas termitidis</name>
    <dbReference type="NCBI Taxonomy" id="1516126"/>
    <lineage>
        <taxon>Bacteria</taxon>
        <taxon>Pseudomonadati</taxon>
        <taxon>Bacteroidota</taxon>
        <taxon>Bacteroidia</taxon>
        <taxon>Bacteroidales</taxon>
        <taxon>Dysgonomonadaceae</taxon>
        <taxon>Dysgonomonas</taxon>
    </lineage>
</organism>
<keyword evidence="3" id="KW-1185">Reference proteome</keyword>
<evidence type="ECO:0000259" key="1">
    <source>
        <dbReference type="Pfam" id="PF08667"/>
    </source>
</evidence>
<dbReference type="InterPro" id="IPR001387">
    <property type="entry name" value="Cro/C1-type_HTH"/>
</dbReference>
<dbReference type="RefSeq" id="WP_380000811.1">
    <property type="nucleotide sequence ID" value="NZ_JBHSGN010000139.1"/>
</dbReference>
<accession>A0ABV9L2D0</accession>
<reference evidence="3" key="1">
    <citation type="journal article" date="2019" name="Int. J. Syst. Evol. Microbiol.">
        <title>The Global Catalogue of Microorganisms (GCM) 10K type strain sequencing project: providing services to taxonomists for standard genome sequencing and annotation.</title>
        <authorList>
            <consortium name="The Broad Institute Genomics Platform"/>
            <consortium name="The Broad Institute Genome Sequencing Center for Infectious Disease"/>
            <person name="Wu L."/>
            <person name="Ma J."/>
        </authorList>
    </citation>
    <scope>NUCLEOTIDE SEQUENCE [LARGE SCALE GENOMIC DNA]</scope>
    <source>
        <strain evidence="3">CCUG 66188</strain>
    </source>
</reference>
<dbReference type="InterPro" id="IPR013975">
    <property type="entry name" value="Tscrpt_reg_BetR_N"/>
</dbReference>
<sequence>MVKKHIDHTTINSCLINELLERIPQNKLSDKIAEILGYSRDAVYRRIRGEVPFTFNEAMQIAQKTGISLDKIVHPESENNVVFSLNYKEYSDNFINTYHKQLETSIAHFKHEDTFLNASMKLAYNIVPASFYLKYNTLAKFVIFKWMYQADANFSFDSLSKLILPEETHSLMMRRLYMLHSVDNNEYILDRHIFQSFVDDIKYFVHIGLITSEELRDLKNELYSMLSQIETIATTGIFPTGKRIKIYISEIDFNFCYSLFKSDFFEYSRVRLYDLDFLYTHDSSIYRMHSFWISTLKKYSILITQSGEIFRAKYFKQQREIVDALSEE</sequence>
<gene>
    <name evidence="2" type="ORF">ACFO6W_22745</name>
</gene>
<dbReference type="CDD" id="cd00093">
    <property type="entry name" value="HTH_XRE"/>
    <property type="match status" value="1"/>
</dbReference>
<dbReference type="Proteomes" id="UP001596023">
    <property type="component" value="Unassembled WGS sequence"/>
</dbReference>
<evidence type="ECO:0000313" key="3">
    <source>
        <dbReference type="Proteomes" id="UP001596023"/>
    </source>
</evidence>